<organism evidence="1 2">
    <name type="scientific">Steinernema carpocapsae</name>
    <name type="common">Entomopathogenic nematode</name>
    <dbReference type="NCBI Taxonomy" id="34508"/>
    <lineage>
        <taxon>Eukaryota</taxon>
        <taxon>Metazoa</taxon>
        <taxon>Ecdysozoa</taxon>
        <taxon>Nematoda</taxon>
        <taxon>Chromadorea</taxon>
        <taxon>Rhabditida</taxon>
        <taxon>Tylenchina</taxon>
        <taxon>Panagrolaimomorpha</taxon>
        <taxon>Strongyloidoidea</taxon>
        <taxon>Steinernematidae</taxon>
        <taxon>Steinernema</taxon>
    </lineage>
</organism>
<protein>
    <submittedName>
        <fullName evidence="1">Uncharacterized protein</fullName>
    </submittedName>
</protein>
<evidence type="ECO:0000313" key="2">
    <source>
        <dbReference type="Proteomes" id="UP000298663"/>
    </source>
</evidence>
<keyword evidence="2" id="KW-1185">Reference proteome</keyword>
<dbReference type="EMBL" id="AZBU02000003">
    <property type="protein sequence ID" value="TKR86531.1"/>
    <property type="molecule type" value="Genomic_DNA"/>
</dbReference>
<sequence length="97" mass="10652">MVKTHFVGISYVNAAVNGGNPSFFGKLEVYSSHVRSRPPSEAISMGIGRFGRDALVVWEYLVLQRVCARRDIGRTNLENLASILSPGSLKSVLSEDR</sequence>
<dbReference type="Proteomes" id="UP000298663">
    <property type="component" value="Unassembled WGS sequence"/>
</dbReference>
<accession>A0A4U5NTS3</accession>
<comment type="caution">
    <text evidence="1">The sequence shown here is derived from an EMBL/GenBank/DDBJ whole genome shotgun (WGS) entry which is preliminary data.</text>
</comment>
<name>A0A4U5NTS3_STECR</name>
<reference evidence="1 2" key="1">
    <citation type="journal article" date="2015" name="Genome Biol.">
        <title>Comparative genomics of Steinernema reveals deeply conserved gene regulatory networks.</title>
        <authorList>
            <person name="Dillman A.R."/>
            <person name="Macchietto M."/>
            <person name="Porter C.F."/>
            <person name="Rogers A."/>
            <person name="Williams B."/>
            <person name="Antoshechkin I."/>
            <person name="Lee M.M."/>
            <person name="Goodwin Z."/>
            <person name="Lu X."/>
            <person name="Lewis E.E."/>
            <person name="Goodrich-Blair H."/>
            <person name="Stock S.P."/>
            <person name="Adams B.J."/>
            <person name="Sternberg P.W."/>
            <person name="Mortazavi A."/>
        </authorList>
    </citation>
    <scope>NUCLEOTIDE SEQUENCE [LARGE SCALE GENOMIC DNA]</scope>
    <source>
        <strain evidence="1 2">ALL</strain>
    </source>
</reference>
<evidence type="ECO:0000313" key="1">
    <source>
        <dbReference type="EMBL" id="TKR86531.1"/>
    </source>
</evidence>
<reference evidence="1 2" key="2">
    <citation type="journal article" date="2019" name="G3 (Bethesda)">
        <title>Hybrid Assembly of the Genome of the Entomopathogenic Nematode Steinernema carpocapsae Identifies the X-Chromosome.</title>
        <authorList>
            <person name="Serra L."/>
            <person name="Macchietto M."/>
            <person name="Macias-Munoz A."/>
            <person name="McGill C.J."/>
            <person name="Rodriguez I.M."/>
            <person name="Rodriguez B."/>
            <person name="Murad R."/>
            <person name="Mortazavi A."/>
        </authorList>
    </citation>
    <scope>NUCLEOTIDE SEQUENCE [LARGE SCALE GENOMIC DNA]</scope>
    <source>
        <strain evidence="1 2">ALL</strain>
    </source>
</reference>
<dbReference type="AlphaFoldDB" id="A0A4U5NTS3"/>
<gene>
    <name evidence="1" type="ORF">L596_011108</name>
</gene>
<proteinExistence type="predicted"/>